<dbReference type="EMBL" id="JALLPB020000257">
    <property type="protein sequence ID" value="KAL3811492.1"/>
    <property type="molecule type" value="Genomic_DNA"/>
</dbReference>
<dbReference type="AlphaFoldDB" id="A0ABD3RGM4"/>
<evidence type="ECO:0000313" key="2">
    <source>
        <dbReference type="Proteomes" id="UP001530377"/>
    </source>
</evidence>
<name>A0ABD3RGM4_9STRA</name>
<protein>
    <submittedName>
        <fullName evidence="1">Uncharacterized protein</fullName>
    </submittedName>
</protein>
<dbReference type="Proteomes" id="UP001530377">
    <property type="component" value="Unassembled WGS sequence"/>
</dbReference>
<organism evidence="1 2">
    <name type="scientific">Cyclostephanos tholiformis</name>
    <dbReference type="NCBI Taxonomy" id="382380"/>
    <lineage>
        <taxon>Eukaryota</taxon>
        <taxon>Sar</taxon>
        <taxon>Stramenopiles</taxon>
        <taxon>Ochrophyta</taxon>
        <taxon>Bacillariophyta</taxon>
        <taxon>Coscinodiscophyceae</taxon>
        <taxon>Thalassiosirophycidae</taxon>
        <taxon>Stephanodiscales</taxon>
        <taxon>Stephanodiscaceae</taxon>
        <taxon>Cyclostephanos</taxon>
    </lineage>
</organism>
<keyword evidence="2" id="KW-1185">Reference proteome</keyword>
<accession>A0ABD3RGM4</accession>
<sequence length="317" mass="34671">MSIFHWRFWCAPPEFSCASTKSLDKFVVDDDDDDDDDTVDFSTVDSSVTPPPSIAHRAIKAKEVAADRGMDEGIEVLLRRRRRRLGGRCVIDGMRSASRVVGVGTAFAVSRTNRALVEVARRGRDRFVAARVSTSRGGGGMIGSIAARAMLVESSFVDAMHAAAMGTRRRIATTTAGGRRYDSYVACDGGGVGDEESSSPSPSPPRECFKVVVSSGRDGGGGIGGIDVMMIRLPRDRCTTFHDLRREIMEDYYSASTMPCRNFKFALADDGMTVSSMQERKWRIGDFGIRDQGGDGTYENPHLVYIRGIDEGGWPRE</sequence>
<proteinExistence type="predicted"/>
<evidence type="ECO:0000313" key="1">
    <source>
        <dbReference type="EMBL" id="KAL3811492.1"/>
    </source>
</evidence>
<gene>
    <name evidence="1" type="ORF">ACHAXA_004400</name>
</gene>
<reference evidence="1 2" key="1">
    <citation type="submission" date="2024-10" db="EMBL/GenBank/DDBJ databases">
        <title>Updated reference genomes for cyclostephanoid diatoms.</title>
        <authorList>
            <person name="Roberts W.R."/>
            <person name="Alverson A.J."/>
        </authorList>
    </citation>
    <scope>NUCLEOTIDE SEQUENCE [LARGE SCALE GENOMIC DNA]</scope>
    <source>
        <strain evidence="1 2">AJA228-03</strain>
    </source>
</reference>
<comment type="caution">
    <text evidence="1">The sequence shown here is derived from an EMBL/GenBank/DDBJ whole genome shotgun (WGS) entry which is preliminary data.</text>
</comment>